<evidence type="ECO:0000256" key="5">
    <source>
        <dbReference type="ARBA" id="ARBA00022989"/>
    </source>
</evidence>
<evidence type="ECO:0000256" key="1">
    <source>
        <dbReference type="ARBA" id="ARBA00004167"/>
    </source>
</evidence>
<evidence type="ECO:0000256" key="8">
    <source>
        <dbReference type="ARBA" id="ARBA00025197"/>
    </source>
</evidence>
<keyword evidence="5 10" id="KW-1133">Transmembrane helix</keyword>
<evidence type="ECO:0000256" key="9">
    <source>
        <dbReference type="ARBA" id="ARBA00025834"/>
    </source>
</evidence>
<accession>A0A3N6RVS3</accession>
<evidence type="ECO:0000313" key="12">
    <source>
        <dbReference type="Proteomes" id="UP000269154"/>
    </source>
</evidence>
<keyword evidence="12" id="KW-1185">Reference proteome</keyword>
<evidence type="ECO:0000256" key="2">
    <source>
        <dbReference type="ARBA" id="ARBA00022448"/>
    </source>
</evidence>
<proteinExistence type="predicted"/>
<name>A0A3N6RVS3_9CYAN</name>
<dbReference type="GO" id="GO:0016020">
    <property type="term" value="C:membrane"/>
    <property type="evidence" value="ECO:0007669"/>
    <property type="project" value="UniProtKB-SubCell"/>
</dbReference>
<dbReference type="GO" id="GO:0009512">
    <property type="term" value="C:cytochrome b6f complex"/>
    <property type="evidence" value="ECO:0007669"/>
    <property type="project" value="InterPro"/>
</dbReference>
<keyword evidence="4" id="KW-0249">Electron transport</keyword>
<dbReference type="AlphaFoldDB" id="A0A3N6RVS3"/>
<evidence type="ECO:0000256" key="7">
    <source>
        <dbReference type="ARBA" id="ARBA00023136"/>
    </source>
</evidence>
<comment type="subunit">
    <text evidence="9">The 4 large subunits of the cytochrome b6-f complex are cytochrome b6, subunit IV (17 kDa polypeptide, PetD), cytochrome f and the Rieske protein, while the 4 small subunits are PetG, PetL, PetM and PetN. The complex functions as a dimer.</text>
</comment>
<comment type="subcellular location">
    <subcellularLocation>
        <location evidence="1">Membrane</location>
        <topology evidence="1">Single-pass membrane protein</topology>
    </subcellularLocation>
</comment>
<comment type="caution">
    <text evidence="11">The sequence shown here is derived from an EMBL/GenBank/DDBJ whole genome shotgun (WGS) entry which is preliminary data.</text>
</comment>
<dbReference type="InterPro" id="IPR007802">
    <property type="entry name" value="Cyt_b6/f_cplx_su6"/>
</dbReference>
<keyword evidence="7 10" id="KW-0472">Membrane</keyword>
<evidence type="ECO:0000313" key="11">
    <source>
        <dbReference type="EMBL" id="RQH50306.1"/>
    </source>
</evidence>
<organism evidence="11 12">
    <name type="scientific">Okeania hirsuta</name>
    <dbReference type="NCBI Taxonomy" id="1458930"/>
    <lineage>
        <taxon>Bacteria</taxon>
        <taxon>Bacillati</taxon>
        <taxon>Cyanobacteriota</taxon>
        <taxon>Cyanophyceae</taxon>
        <taxon>Oscillatoriophycideae</taxon>
        <taxon>Oscillatoriales</taxon>
        <taxon>Microcoleaceae</taxon>
        <taxon>Okeania</taxon>
    </lineage>
</organism>
<reference evidence="11 12" key="1">
    <citation type="journal article" date="2018" name="ACS Chem. Biol.">
        <title>Ketoreductase domain dysfunction expands chemodiversity: malyngamide biosynthesis in the cyanobacterium Okeania hirsuta.</title>
        <authorList>
            <person name="Moss N.A."/>
            <person name="Leao T."/>
            <person name="Rankin M."/>
            <person name="McCullough T.M."/>
            <person name="Qu P."/>
            <person name="Korobeynikov A."/>
            <person name="Smith J.L."/>
            <person name="Gerwick L."/>
            <person name="Gerwick W.H."/>
        </authorList>
    </citation>
    <scope>NUCLEOTIDE SEQUENCE [LARGE SCALE GENOMIC DNA]</scope>
    <source>
        <strain evidence="11 12">PAB10Feb10-1</strain>
    </source>
</reference>
<gene>
    <name evidence="11" type="ORF">D5R40_06290</name>
</gene>
<keyword evidence="3 10" id="KW-0812">Transmembrane</keyword>
<dbReference type="EMBL" id="RCBY01000022">
    <property type="protein sequence ID" value="RQH50306.1"/>
    <property type="molecule type" value="Genomic_DNA"/>
</dbReference>
<feature type="transmembrane region" description="Helical" evidence="10">
    <location>
        <begin position="6"/>
        <end position="27"/>
    </location>
</feature>
<dbReference type="RefSeq" id="WP_124144714.1">
    <property type="nucleotide sequence ID" value="NZ_CAWOKI010000033.1"/>
</dbReference>
<dbReference type="Proteomes" id="UP000269154">
    <property type="component" value="Unassembled WGS sequence"/>
</dbReference>
<evidence type="ECO:0000256" key="4">
    <source>
        <dbReference type="ARBA" id="ARBA00022982"/>
    </source>
</evidence>
<evidence type="ECO:0000256" key="10">
    <source>
        <dbReference type="SAM" id="Phobius"/>
    </source>
</evidence>
<protein>
    <submittedName>
        <fullName evidence="11">Cytochrome b6-f complex subunit 6</fullName>
    </submittedName>
</protein>
<keyword evidence="6" id="KW-0793">Thylakoid</keyword>
<evidence type="ECO:0000256" key="3">
    <source>
        <dbReference type="ARBA" id="ARBA00022692"/>
    </source>
</evidence>
<sequence length="33" mass="3421">MTVDGIIAFVVLFVGGLGVATVLMFGLRAVKLI</sequence>
<evidence type="ECO:0000256" key="6">
    <source>
        <dbReference type="ARBA" id="ARBA00023078"/>
    </source>
</evidence>
<dbReference type="Pfam" id="PF05115">
    <property type="entry name" value="PetL"/>
    <property type="match status" value="1"/>
</dbReference>
<dbReference type="GO" id="GO:0009055">
    <property type="term" value="F:electron transfer activity"/>
    <property type="evidence" value="ECO:0007669"/>
    <property type="project" value="InterPro"/>
</dbReference>
<comment type="function">
    <text evidence="8">Component of the cytochrome b6-f complex, which mediates electron transfer between photosystem II (PSII) and photosystem I (PSI), cyclic electron flow around PSI, and state transitions. PetL is important for photoautotrophic growth as well as for electron transfer efficiency and stability of the cytochrome b6-f complex.</text>
</comment>
<keyword evidence="2" id="KW-0813">Transport</keyword>